<dbReference type="RefSeq" id="WP_097373876.1">
    <property type="nucleotide sequence ID" value="NZ_CP021404.1"/>
</dbReference>
<dbReference type="Gene3D" id="1.20.120.1490">
    <property type="match status" value="1"/>
</dbReference>
<dbReference type="GO" id="GO:0004713">
    <property type="term" value="F:protein tyrosine kinase activity"/>
    <property type="evidence" value="ECO:0007669"/>
    <property type="project" value="TreeGrafter"/>
</dbReference>
<accession>A0A291M1L2</accession>
<dbReference type="AlphaFoldDB" id="A0A291M1L2"/>
<feature type="compositionally biased region" description="Low complexity" evidence="2">
    <location>
        <begin position="72"/>
        <end position="83"/>
    </location>
</feature>
<keyword evidence="5" id="KW-1185">Reference proteome</keyword>
<reference evidence="4 5" key="1">
    <citation type="submission" date="2017-05" db="EMBL/GenBank/DDBJ databases">
        <title>Comparative genomic and metabolic analysis of manganese-oxidizing mechanisms in Celeribater manganoxidans DY25T: its adaption to the environment of polymetallic nodule.</title>
        <authorList>
            <person name="Wang X."/>
        </authorList>
    </citation>
    <scope>NUCLEOTIDE SEQUENCE [LARGE SCALE GENOMIC DNA]</scope>
    <source>
        <strain evidence="4 5">DY25</strain>
    </source>
</reference>
<feature type="coiled-coil region" evidence="1">
    <location>
        <begin position="432"/>
        <end position="496"/>
    </location>
</feature>
<evidence type="ECO:0000256" key="1">
    <source>
        <dbReference type="SAM" id="Coils"/>
    </source>
</evidence>
<keyword evidence="3" id="KW-0812">Transmembrane</keyword>
<dbReference type="GO" id="GO:0005886">
    <property type="term" value="C:plasma membrane"/>
    <property type="evidence" value="ECO:0007669"/>
    <property type="project" value="TreeGrafter"/>
</dbReference>
<evidence type="ECO:0008006" key="6">
    <source>
        <dbReference type="Google" id="ProtNLM"/>
    </source>
</evidence>
<evidence type="ECO:0000313" key="4">
    <source>
        <dbReference type="EMBL" id="ATI42893.1"/>
    </source>
</evidence>
<proteinExistence type="predicted"/>
<gene>
    <name evidence="4" type="ORF">CBW24_13365</name>
</gene>
<feature type="region of interest" description="Disordered" evidence="2">
    <location>
        <begin position="209"/>
        <end position="240"/>
    </location>
</feature>
<evidence type="ECO:0000256" key="3">
    <source>
        <dbReference type="SAM" id="Phobius"/>
    </source>
</evidence>
<dbReference type="OrthoDB" id="7810642at2"/>
<feature type="transmembrane region" description="Helical" evidence="3">
    <location>
        <begin position="264"/>
        <end position="287"/>
    </location>
</feature>
<dbReference type="EMBL" id="CP021404">
    <property type="protein sequence ID" value="ATI42893.1"/>
    <property type="molecule type" value="Genomic_DNA"/>
</dbReference>
<feature type="compositionally biased region" description="Polar residues" evidence="2">
    <location>
        <begin position="209"/>
        <end position="232"/>
    </location>
</feature>
<name>A0A291M1L2_9RHOB</name>
<organism evidence="4 5">
    <name type="scientific">Pacificitalea manganoxidans</name>
    <dbReference type="NCBI Taxonomy" id="1411902"/>
    <lineage>
        <taxon>Bacteria</taxon>
        <taxon>Pseudomonadati</taxon>
        <taxon>Pseudomonadota</taxon>
        <taxon>Alphaproteobacteria</taxon>
        <taxon>Rhodobacterales</taxon>
        <taxon>Paracoccaceae</taxon>
        <taxon>Pacificitalea</taxon>
    </lineage>
</organism>
<dbReference type="PANTHER" id="PTHR32309">
    <property type="entry name" value="TYROSINE-PROTEIN KINASE"/>
    <property type="match status" value="1"/>
</dbReference>
<dbReference type="Proteomes" id="UP000219050">
    <property type="component" value="Chromosome"/>
</dbReference>
<evidence type="ECO:0000313" key="5">
    <source>
        <dbReference type="Proteomes" id="UP000219050"/>
    </source>
</evidence>
<dbReference type="PANTHER" id="PTHR32309:SF13">
    <property type="entry name" value="FERRIC ENTEROBACTIN TRANSPORT PROTEIN FEPE"/>
    <property type="match status" value="1"/>
</dbReference>
<sequence>MTTKLKASKFRIHRGAPLFQRSETAQDVARLEATTGSVATREVTAKPRPVTTVKRQPGAKTAPRPTPSDDGAATPAPRRQAPRIVETATPDPYNDDHAMADPARLFEAPEMVAPPLADEPAAARPTPNRIGADVPTPEDDAHVEADIAAIRREGLTGRQLRMARRVALKHGLEPVSDFDAIRLLRAKGIDPFQRSNMLDLVVAETSQPVQTPRTQLPQTVPQPGTNLPSTEFSKPAEVAKPAERRADAIQRIQRDIAKRRRRKFLLLMARLAVFVFLPTLLVGYYYFKIATPLYATKSEFVIQQAETQSAAGLGGLFQGTGLAVQQDSTTVQSYLQSRDAMLRLDRDQGFKSHFSQDWIDPLQRLPEDASNEAAYKAYQRNVKIGYDPTEGILKMEVIAASPAASQAFSEHLISYAEEQVDNLTQRLRADQMSGASSSFDEAEQRVQEAQTRVLELQEQLGVLDPVTETSSIMQQVTQFEVQLRQKQLELQQLLANSRPNQARVDAVRGEIQRLQELIGNMRSSMTDSNTGGASLARITGQLRIAEADLATRQLLLQQALTQLETARIEANRQTRYLSLGVNPIAPDEPTYPRAAENTMLAFVIFAGIYLMMSLTASILREQVSA</sequence>
<feature type="transmembrane region" description="Helical" evidence="3">
    <location>
        <begin position="599"/>
        <end position="619"/>
    </location>
</feature>
<dbReference type="InterPro" id="IPR050445">
    <property type="entry name" value="Bact_polysacc_biosynth/exp"/>
</dbReference>
<keyword evidence="3" id="KW-0472">Membrane</keyword>
<protein>
    <recommendedName>
        <fullName evidence="6">Capsule biosynthesis protein</fullName>
    </recommendedName>
</protein>
<feature type="region of interest" description="Disordered" evidence="2">
    <location>
        <begin position="24"/>
        <end position="96"/>
    </location>
</feature>
<keyword evidence="1" id="KW-0175">Coiled coil</keyword>
<evidence type="ECO:0000256" key="2">
    <source>
        <dbReference type="SAM" id="MobiDB-lite"/>
    </source>
</evidence>
<dbReference type="KEGG" id="cmag:CBW24_13365"/>
<keyword evidence="3" id="KW-1133">Transmembrane helix</keyword>